<feature type="domain" description="Choline/carnitine acyltransferase" evidence="11">
    <location>
        <begin position="55"/>
        <end position="650"/>
    </location>
</feature>
<evidence type="ECO:0000256" key="10">
    <source>
        <dbReference type="RuleBase" id="RU003801"/>
    </source>
</evidence>
<dbReference type="PANTHER" id="PTHR22589:SF16">
    <property type="entry name" value="CARNITINE O-PALMITOYLTRANSFERASE 2, MITOCHONDRIAL"/>
    <property type="match status" value="1"/>
</dbReference>
<evidence type="ECO:0000256" key="5">
    <source>
        <dbReference type="ARBA" id="ARBA00022832"/>
    </source>
</evidence>
<feature type="active site" description="Proton acceptor" evidence="9">
    <location>
        <position position="376"/>
    </location>
</feature>
<evidence type="ECO:0000256" key="4">
    <source>
        <dbReference type="ARBA" id="ARBA00022679"/>
    </source>
</evidence>
<dbReference type="Gene3D" id="3.30.559.10">
    <property type="entry name" value="Chloramphenicol acetyltransferase-like domain"/>
    <property type="match status" value="1"/>
</dbReference>
<dbReference type="InterPro" id="IPR023213">
    <property type="entry name" value="CAT-like_dom_sf"/>
</dbReference>
<evidence type="ECO:0000256" key="7">
    <source>
        <dbReference type="ARBA" id="ARBA00023315"/>
    </source>
</evidence>
<keyword evidence="7 10" id="KW-0012">Acyltransferase</keyword>
<comment type="pathway">
    <text evidence="1">Lipid metabolism; fatty acid beta-oxidation.</text>
</comment>
<comment type="catalytic activity">
    <reaction evidence="8">
        <text>4,8-dimethylnonanoyl-CoA + (R)-carnitine = O-4,8-dimethylnonanoyl-(R)-carnitine + CoA</text>
        <dbReference type="Rhea" id="RHEA:44860"/>
        <dbReference type="ChEBI" id="CHEBI:16347"/>
        <dbReference type="ChEBI" id="CHEBI:57287"/>
        <dbReference type="ChEBI" id="CHEBI:77061"/>
        <dbReference type="ChEBI" id="CHEBI:84654"/>
    </reaction>
</comment>
<keyword evidence="13" id="KW-1185">Reference proteome</keyword>
<dbReference type="GO" id="GO:0005739">
    <property type="term" value="C:mitochondrion"/>
    <property type="evidence" value="ECO:0007669"/>
    <property type="project" value="TreeGrafter"/>
</dbReference>
<dbReference type="Pfam" id="PF00755">
    <property type="entry name" value="Carn_acyltransf"/>
    <property type="match status" value="1"/>
</dbReference>
<dbReference type="GO" id="GO:0006635">
    <property type="term" value="P:fatty acid beta-oxidation"/>
    <property type="evidence" value="ECO:0007669"/>
    <property type="project" value="TreeGrafter"/>
</dbReference>
<evidence type="ECO:0000256" key="2">
    <source>
        <dbReference type="ARBA" id="ARBA00005232"/>
    </source>
</evidence>
<evidence type="ECO:0000256" key="9">
    <source>
        <dbReference type="PIRSR" id="PIRSR600542-1"/>
    </source>
</evidence>
<dbReference type="EMBL" id="JAQQBR010001831">
    <property type="protein sequence ID" value="KAK0168436.1"/>
    <property type="molecule type" value="Genomic_DNA"/>
</dbReference>
<organism evidence="12 13">
    <name type="scientific">Microctonus hyperodae</name>
    <name type="common">Parasitoid wasp</name>
    <dbReference type="NCBI Taxonomy" id="165561"/>
    <lineage>
        <taxon>Eukaryota</taxon>
        <taxon>Metazoa</taxon>
        <taxon>Ecdysozoa</taxon>
        <taxon>Arthropoda</taxon>
        <taxon>Hexapoda</taxon>
        <taxon>Insecta</taxon>
        <taxon>Pterygota</taxon>
        <taxon>Neoptera</taxon>
        <taxon>Endopterygota</taxon>
        <taxon>Hymenoptera</taxon>
        <taxon>Apocrita</taxon>
        <taxon>Ichneumonoidea</taxon>
        <taxon>Braconidae</taxon>
        <taxon>Euphorinae</taxon>
        <taxon>Microctonus</taxon>
    </lineage>
</organism>
<name>A0AA39FFG2_MICHY</name>
<keyword evidence="3" id="KW-0813">Transport</keyword>
<dbReference type="InterPro" id="IPR042231">
    <property type="entry name" value="Cho/carn_acyl_trans_2"/>
</dbReference>
<dbReference type="Gene3D" id="1.10.275.20">
    <property type="entry name" value="Choline/Carnitine o-acyltransferase"/>
    <property type="match status" value="1"/>
</dbReference>
<dbReference type="Gene3D" id="1.20.1280.180">
    <property type="match status" value="1"/>
</dbReference>
<reference evidence="12" key="1">
    <citation type="journal article" date="2023" name="bioRxiv">
        <title>Scaffold-level genome assemblies of two parasitoid biocontrol wasps reveal the parthenogenesis mechanism and an associated novel virus.</title>
        <authorList>
            <person name="Inwood S."/>
            <person name="Skelly J."/>
            <person name="Guhlin J."/>
            <person name="Harrop T."/>
            <person name="Goldson S."/>
            <person name="Dearden P."/>
        </authorList>
    </citation>
    <scope>NUCLEOTIDE SEQUENCE</scope>
    <source>
        <strain evidence="12">Lincoln</strain>
        <tissue evidence="12">Whole body</tissue>
    </source>
</reference>
<evidence type="ECO:0000256" key="3">
    <source>
        <dbReference type="ARBA" id="ARBA00022448"/>
    </source>
</evidence>
<dbReference type="InterPro" id="IPR042572">
    <property type="entry name" value="Carn_acyl_trans_N"/>
</dbReference>
<accession>A0AA39FFG2</accession>
<keyword evidence="6" id="KW-0443">Lipid metabolism</keyword>
<dbReference type="InterPro" id="IPR039551">
    <property type="entry name" value="Cho/carn_acyl_trans"/>
</dbReference>
<dbReference type="GO" id="GO:0004095">
    <property type="term" value="F:carnitine O-palmitoyltransferase activity"/>
    <property type="evidence" value="ECO:0007669"/>
    <property type="project" value="TreeGrafter"/>
</dbReference>
<evidence type="ECO:0000259" key="11">
    <source>
        <dbReference type="Pfam" id="PF00755"/>
    </source>
</evidence>
<gene>
    <name evidence="12" type="ORF">PV327_002236</name>
</gene>
<dbReference type="Gene3D" id="3.30.559.70">
    <property type="entry name" value="Choline/Carnitine o-acyltransferase, domain 2"/>
    <property type="match status" value="1"/>
</dbReference>
<proteinExistence type="inferred from homology"/>
<dbReference type="SUPFAM" id="SSF52777">
    <property type="entry name" value="CoA-dependent acyltransferases"/>
    <property type="match status" value="2"/>
</dbReference>
<evidence type="ECO:0000256" key="6">
    <source>
        <dbReference type="ARBA" id="ARBA00023098"/>
    </source>
</evidence>
<comment type="caution">
    <text evidence="12">The sequence shown here is derived from an EMBL/GenBank/DDBJ whole genome shotgun (WGS) entry which is preliminary data.</text>
</comment>
<keyword evidence="5" id="KW-0276">Fatty acid metabolism</keyword>
<evidence type="ECO:0000313" key="13">
    <source>
        <dbReference type="Proteomes" id="UP001168972"/>
    </source>
</evidence>
<reference evidence="12" key="2">
    <citation type="submission" date="2023-03" db="EMBL/GenBank/DDBJ databases">
        <authorList>
            <person name="Inwood S.N."/>
            <person name="Skelly J.G."/>
            <person name="Guhlin J."/>
            <person name="Harrop T.W.R."/>
            <person name="Goldson S.G."/>
            <person name="Dearden P.K."/>
        </authorList>
    </citation>
    <scope>NUCLEOTIDE SEQUENCE</scope>
    <source>
        <strain evidence="12">Lincoln</strain>
        <tissue evidence="12">Whole body</tissue>
    </source>
</reference>
<keyword evidence="4 10" id="KW-0808">Transferase</keyword>
<evidence type="ECO:0000256" key="1">
    <source>
        <dbReference type="ARBA" id="ARBA00005005"/>
    </source>
</evidence>
<dbReference type="PROSITE" id="PS00440">
    <property type="entry name" value="ACYLTRANSF_C_2"/>
    <property type="match status" value="1"/>
</dbReference>
<dbReference type="PANTHER" id="PTHR22589">
    <property type="entry name" value="CARNITINE O-ACYLTRANSFERASE"/>
    <property type="match status" value="1"/>
</dbReference>
<dbReference type="FunFam" id="1.10.275.20:FF:000001">
    <property type="entry name" value="carnitine O-palmitoyltransferase 2, mitochondrial"/>
    <property type="match status" value="1"/>
</dbReference>
<protein>
    <recommendedName>
        <fullName evidence="11">Choline/carnitine acyltransferase domain-containing protein</fullName>
    </recommendedName>
</protein>
<sequence length="663" mass="76336">MILFIRYTKYVHDIKVNCPIRRSIFGTTRKYNDDYEFIQRSKLPTMYFQSSLPRLPIPKLTETCSRYLKAQQPILTSSEWKKTSDNVAEFLANDGPQLHKKLMKQDLKNKHTSYISELWFDMYLRDRKPLPINYNPLLVFIQETDNRYNKPLVKGTNLLISSARFMKSLRAGILEPEVFHLDAGKSDTDLFRNFTRLLPTSIASYGAYLFKAFPLDMSQYINLFGTSRIPNIEKDTLFHDNTSRHVVIMRKGYFYSMDLLDKNGNIRTPLEIATSLNTIMNDPREPNPSPVGMLTTANRNEWAEARKHLQNIGNNDIFNKIDSAAFIFIIDDDHVETDYHKLLRLFMHGDGTNRWFDKSFSLIMAGDGVAGINFEHSWGDGVAVLRYFKNLKHDITNKPWFHPENEATVANDLSSIEKLDFIVDDTIKKTINRIFNEYKEWTLKRLSVDYLIYEEFGKEECKKFGISPDAVMQLAFQLALYKREKQAVATYESCSTSAFLHGRTETIRSCTNETKALCSAIVEQGKSDINDVEFKKLMLECSKAHNALTKEAAMGQGFDRHLFALKKQWEISNDKYKMPAIFSDPAYTKINHNILSTSTLSSPEVMAGGFGPVVEDGYGIGYMIQDHRLGSVVTSYHQHRDATDYIGYLKSSFDDIHRILKGK</sequence>
<comment type="similarity">
    <text evidence="2 10">Belongs to the carnitine/choline acetyltransferase family.</text>
</comment>
<dbReference type="AlphaFoldDB" id="A0AA39FFG2"/>
<dbReference type="Proteomes" id="UP001168972">
    <property type="component" value="Unassembled WGS sequence"/>
</dbReference>
<evidence type="ECO:0000256" key="8">
    <source>
        <dbReference type="ARBA" id="ARBA00048999"/>
    </source>
</evidence>
<dbReference type="InterPro" id="IPR000542">
    <property type="entry name" value="Carn_acyl_trans"/>
</dbReference>
<evidence type="ECO:0000313" key="12">
    <source>
        <dbReference type="EMBL" id="KAK0168436.1"/>
    </source>
</evidence>